<dbReference type="InterPro" id="IPR008778">
    <property type="entry name" value="Pirin_C_dom"/>
</dbReference>
<dbReference type="SUPFAM" id="SSF51182">
    <property type="entry name" value="RmlC-like cupins"/>
    <property type="match status" value="1"/>
</dbReference>
<dbReference type="EMBL" id="FMJD01000013">
    <property type="protein sequence ID" value="SCM79145.1"/>
    <property type="molecule type" value="Genomic_DNA"/>
</dbReference>
<dbReference type="InterPro" id="IPR053186">
    <property type="entry name" value="QDO-related"/>
</dbReference>
<dbReference type="CDD" id="cd02909">
    <property type="entry name" value="cupin_pirin_N"/>
    <property type="match status" value="1"/>
</dbReference>
<dbReference type="PANTHER" id="PTHR43594:SF1">
    <property type="entry name" value="QUERCETIN 2,3-DIOXYGENASE PA2418-RELATED"/>
    <property type="match status" value="1"/>
</dbReference>
<feature type="domain" description="Pirin C-terminal" evidence="5">
    <location>
        <begin position="182"/>
        <end position="280"/>
    </location>
</feature>
<organism evidence="6">
    <name type="scientific">uncultured Pleomorphomonas sp</name>
    <dbReference type="NCBI Taxonomy" id="442121"/>
    <lineage>
        <taxon>Bacteria</taxon>
        <taxon>Pseudomonadati</taxon>
        <taxon>Pseudomonadota</taxon>
        <taxon>Alphaproteobacteria</taxon>
        <taxon>Hyphomicrobiales</taxon>
        <taxon>Pleomorphomonadaceae</taxon>
        <taxon>Pleomorphomonas</taxon>
        <taxon>environmental samples</taxon>
    </lineage>
</organism>
<comment type="similarity">
    <text evidence="1 3">Belongs to the pirin family.</text>
</comment>
<reference evidence="6" key="1">
    <citation type="submission" date="2016-08" db="EMBL/GenBank/DDBJ databases">
        <authorList>
            <person name="Seilhamer J.J."/>
        </authorList>
    </citation>
    <scope>NUCLEOTIDE SEQUENCE</scope>
    <source>
        <strain evidence="6">86</strain>
    </source>
</reference>
<evidence type="ECO:0000256" key="2">
    <source>
        <dbReference type="PIRSR" id="PIRSR006232-1"/>
    </source>
</evidence>
<evidence type="ECO:0000313" key="6">
    <source>
        <dbReference type="EMBL" id="SCM79145.1"/>
    </source>
</evidence>
<keyword evidence="2" id="KW-0479">Metal-binding</keyword>
<evidence type="ECO:0000256" key="1">
    <source>
        <dbReference type="ARBA" id="ARBA00008416"/>
    </source>
</evidence>
<comment type="cofactor">
    <cofactor evidence="2">
        <name>Fe cation</name>
        <dbReference type="ChEBI" id="CHEBI:24875"/>
    </cofactor>
    <text evidence="2">Binds 1 Fe cation per subunit.</text>
</comment>
<dbReference type="InterPro" id="IPR011051">
    <property type="entry name" value="RmlC_Cupin_sf"/>
</dbReference>
<evidence type="ECO:0000259" key="4">
    <source>
        <dbReference type="Pfam" id="PF02678"/>
    </source>
</evidence>
<dbReference type="PANTHER" id="PTHR43594">
    <property type="entry name" value="QUERCETIN 2,3-DIOXYGENASE"/>
    <property type="match status" value="1"/>
</dbReference>
<dbReference type="Pfam" id="PF02678">
    <property type="entry name" value="Pirin"/>
    <property type="match status" value="1"/>
</dbReference>
<accession>A0A212LNM2</accession>
<evidence type="ECO:0000259" key="5">
    <source>
        <dbReference type="Pfam" id="PF05726"/>
    </source>
</evidence>
<dbReference type="RefSeq" id="WP_288198408.1">
    <property type="nucleotide sequence ID" value="NZ_LT608334.1"/>
</dbReference>
<dbReference type="InterPro" id="IPR012093">
    <property type="entry name" value="Pirin"/>
</dbReference>
<name>A0A212LNM2_9HYPH</name>
<dbReference type="Gene3D" id="2.60.120.10">
    <property type="entry name" value="Jelly Rolls"/>
    <property type="match status" value="2"/>
</dbReference>
<feature type="domain" description="Pirin N-terminal" evidence="4">
    <location>
        <begin position="21"/>
        <end position="124"/>
    </location>
</feature>
<proteinExistence type="inferred from homology"/>
<dbReference type="InterPro" id="IPR014710">
    <property type="entry name" value="RmlC-like_jellyroll"/>
</dbReference>
<dbReference type="CDD" id="cd02247">
    <property type="entry name" value="cupin_pirin_C"/>
    <property type="match status" value="1"/>
</dbReference>
<feature type="binding site" evidence="2">
    <location>
        <position position="58"/>
    </location>
    <ligand>
        <name>Fe cation</name>
        <dbReference type="ChEBI" id="CHEBI:24875"/>
    </ligand>
</feature>
<gene>
    <name evidence="6" type="ORF">KL86PLE_90256</name>
</gene>
<evidence type="ECO:0000256" key="3">
    <source>
        <dbReference type="RuleBase" id="RU003457"/>
    </source>
</evidence>
<feature type="binding site" evidence="2">
    <location>
        <position position="60"/>
    </location>
    <ligand>
        <name>Fe cation</name>
        <dbReference type="ChEBI" id="CHEBI:24875"/>
    </ligand>
</feature>
<dbReference type="AlphaFoldDB" id="A0A212LNM2"/>
<feature type="binding site" evidence="2">
    <location>
        <position position="104"/>
    </location>
    <ligand>
        <name>Fe cation</name>
        <dbReference type="ChEBI" id="CHEBI:24875"/>
    </ligand>
</feature>
<protein>
    <submittedName>
        <fullName evidence="6">Pirin-related protein</fullName>
    </submittedName>
</protein>
<dbReference type="InterPro" id="IPR003829">
    <property type="entry name" value="Pirin_N_dom"/>
</dbReference>
<dbReference type="Pfam" id="PF05726">
    <property type="entry name" value="Pirin_C"/>
    <property type="match status" value="1"/>
</dbReference>
<dbReference type="PIRSF" id="PIRSF006232">
    <property type="entry name" value="Pirin"/>
    <property type="match status" value="1"/>
</dbReference>
<sequence>MRSVLAVHPAQRDDIADLVTRRPLPGPELEQVDPFLFLNHHGPQTYPPNNHGLPFGPHPHRGFETVTFILDGSLSHLDSGGHESVIEAGGVQWMTAGSGLVHAELSPEAFKRDGGPLEILQLWVNLPPPLKMTEPRYTGVQKADIPALSVAAGNGTLHLISGEFAGATGPIESLTDVFMSTLELKAGAKTALQVDRTRHVFLYVVSGRVDVAGTPVDKWNLVEMTDDDDSFIVGAADDAVLLFGHALPIGAPLAARGPFVMNTEEEIDQAFADYRDGKFGDPAGLVAAGPEAPTEKV</sequence>
<feature type="binding site" evidence="2">
    <location>
        <position position="102"/>
    </location>
    <ligand>
        <name>Fe cation</name>
        <dbReference type="ChEBI" id="CHEBI:24875"/>
    </ligand>
</feature>
<dbReference type="GO" id="GO:0046872">
    <property type="term" value="F:metal ion binding"/>
    <property type="evidence" value="ECO:0007669"/>
    <property type="project" value="UniProtKB-KW"/>
</dbReference>
<keyword evidence="2" id="KW-0408">Iron</keyword>